<dbReference type="PANTHER" id="PTHR10672">
    <property type="entry name" value="ADDUCIN"/>
    <property type="match status" value="1"/>
</dbReference>
<dbReference type="SMART" id="SM01007">
    <property type="entry name" value="Aldolase_II"/>
    <property type="match status" value="1"/>
</dbReference>
<gene>
    <name evidence="3" type="ORF">K469DRAFT_809657</name>
</gene>
<evidence type="ECO:0000313" key="3">
    <source>
        <dbReference type="EMBL" id="KAF2177283.1"/>
    </source>
</evidence>
<dbReference type="OrthoDB" id="3238794at2759"/>
<feature type="domain" description="Class II aldolase/adducin N-terminal" evidence="2">
    <location>
        <begin position="43"/>
        <end position="212"/>
    </location>
</feature>
<dbReference type="Proteomes" id="UP000800200">
    <property type="component" value="Unassembled WGS sequence"/>
</dbReference>
<feature type="compositionally biased region" description="Basic and acidic residues" evidence="1">
    <location>
        <begin position="1"/>
        <end position="11"/>
    </location>
</feature>
<dbReference type="EMBL" id="ML994691">
    <property type="protein sequence ID" value="KAF2177283.1"/>
    <property type="molecule type" value="Genomic_DNA"/>
</dbReference>
<dbReference type="SUPFAM" id="SSF53639">
    <property type="entry name" value="AraD/HMP-PK domain-like"/>
    <property type="match status" value="1"/>
</dbReference>
<accession>A0A6A6DE50</accession>
<dbReference type="InterPro" id="IPR051017">
    <property type="entry name" value="Aldolase-II_Adducin_sf"/>
</dbReference>
<dbReference type="GO" id="GO:0051015">
    <property type="term" value="F:actin filament binding"/>
    <property type="evidence" value="ECO:0007669"/>
    <property type="project" value="TreeGrafter"/>
</dbReference>
<dbReference type="InterPro" id="IPR001303">
    <property type="entry name" value="Aldolase_II/adducin_N"/>
</dbReference>
<evidence type="ECO:0000256" key="1">
    <source>
        <dbReference type="SAM" id="MobiDB-lite"/>
    </source>
</evidence>
<proteinExistence type="predicted"/>
<protein>
    <submittedName>
        <fullName evidence="3">Aldolase</fullName>
    </submittedName>
</protein>
<keyword evidence="4" id="KW-1185">Reference proteome</keyword>
<evidence type="ECO:0000259" key="2">
    <source>
        <dbReference type="SMART" id="SM01007"/>
    </source>
</evidence>
<dbReference type="Pfam" id="PF00596">
    <property type="entry name" value="Aldolase_II"/>
    <property type="match status" value="1"/>
</dbReference>
<dbReference type="GO" id="GO:0005856">
    <property type="term" value="C:cytoskeleton"/>
    <property type="evidence" value="ECO:0007669"/>
    <property type="project" value="TreeGrafter"/>
</dbReference>
<dbReference type="Gene3D" id="3.40.225.10">
    <property type="entry name" value="Class II aldolase/adducin N-terminal domain"/>
    <property type="match status" value="1"/>
</dbReference>
<name>A0A6A6DE50_9PEZI</name>
<evidence type="ECO:0000313" key="4">
    <source>
        <dbReference type="Proteomes" id="UP000800200"/>
    </source>
</evidence>
<organism evidence="3 4">
    <name type="scientific">Zopfia rhizophila CBS 207.26</name>
    <dbReference type="NCBI Taxonomy" id="1314779"/>
    <lineage>
        <taxon>Eukaryota</taxon>
        <taxon>Fungi</taxon>
        <taxon>Dikarya</taxon>
        <taxon>Ascomycota</taxon>
        <taxon>Pezizomycotina</taxon>
        <taxon>Dothideomycetes</taxon>
        <taxon>Dothideomycetes incertae sedis</taxon>
        <taxon>Zopfiaceae</taxon>
        <taxon>Zopfia</taxon>
    </lineage>
</organism>
<dbReference type="AlphaFoldDB" id="A0A6A6DE50"/>
<feature type="region of interest" description="Disordered" evidence="1">
    <location>
        <begin position="1"/>
        <end position="29"/>
    </location>
</feature>
<reference evidence="3" key="1">
    <citation type="journal article" date="2020" name="Stud. Mycol.">
        <title>101 Dothideomycetes genomes: a test case for predicting lifestyles and emergence of pathogens.</title>
        <authorList>
            <person name="Haridas S."/>
            <person name="Albert R."/>
            <person name="Binder M."/>
            <person name="Bloem J."/>
            <person name="Labutti K."/>
            <person name="Salamov A."/>
            <person name="Andreopoulos B."/>
            <person name="Baker S."/>
            <person name="Barry K."/>
            <person name="Bills G."/>
            <person name="Bluhm B."/>
            <person name="Cannon C."/>
            <person name="Castanera R."/>
            <person name="Culley D."/>
            <person name="Daum C."/>
            <person name="Ezra D."/>
            <person name="Gonzalez J."/>
            <person name="Henrissat B."/>
            <person name="Kuo A."/>
            <person name="Liang C."/>
            <person name="Lipzen A."/>
            <person name="Lutzoni F."/>
            <person name="Magnuson J."/>
            <person name="Mondo S."/>
            <person name="Nolan M."/>
            <person name="Ohm R."/>
            <person name="Pangilinan J."/>
            <person name="Park H.-J."/>
            <person name="Ramirez L."/>
            <person name="Alfaro M."/>
            <person name="Sun H."/>
            <person name="Tritt A."/>
            <person name="Yoshinaga Y."/>
            <person name="Zwiers L.-H."/>
            <person name="Turgeon B."/>
            <person name="Goodwin S."/>
            <person name="Spatafora J."/>
            <person name="Crous P."/>
            <person name="Grigoriev I."/>
        </authorList>
    </citation>
    <scope>NUCLEOTIDE SEQUENCE</scope>
    <source>
        <strain evidence="3">CBS 207.26</strain>
    </source>
</reference>
<dbReference type="InterPro" id="IPR036409">
    <property type="entry name" value="Aldolase_II/adducin_N_sf"/>
</dbReference>
<sequence>MARARLDDKSATRPLETISHRGPTLTRPPTFPDFAAERRHRLCHLATTFRHWSREGYVFGFSGHVSYRDPEYPHAFWTNPLGVHFGLLKASDMVLVNLYGEIIGGNRSRPANTAGFLIHAAVHKARPDVHAACHCHSPAGKAWSAVGRHLDMITQGACKFLGDAHAVYDSYGRVVLAAEEGNRIARALGPHGKGCLAVEAAVAGNNVTKVLISDEQTKDNFNLEADPSYCYAEFQVYYDYEDYMSKGDFKL</sequence>
<dbReference type="PANTHER" id="PTHR10672:SF25">
    <property type="entry name" value="MEIOTICALLY UP-REGULATED GENE 14 PROTEIN"/>
    <property type="match status" value="1"/>
</dbReference>